<accession>A0A242MV57</accession>
<dbReference type="AlphaFoldDB" id="A0A242MV57"/>
<gene>
    <name evidence="2" type="ORF">PAMC26510_09455</name>
    <name evidence="1" type="ORF">PAMC26577_13680</name>
</gene>
<dbReference type="EMBL" id="NBTZ01000052">
    <property type="protein sequence ID" value="OTP75320.1"/>
    <property type="molecule type" value="Genomic_DNA"/>
</dbReference>
<protein>
    <submittedName>
        <fullName evidence="1">Uncharacterized protein</fullName>
    </submittedName>
</protein>
<evidence type="ECO:0000313" key="1">
    <source>
        <dbReference type="EMBL" id="OTP75320.1"/>
    </source>
</evidence>
<name>A0A242MV57_CABSO</name>
<sequence length="96" mass="10544">MIMNDTVRSYRGLEIYPLIYPHKPRGADGSRHYDSGFDAAVKISRRGIDDSTTTSRVYRVPGESPFTGSGEARLASMRYAEQLIDGSVAGESISDL</sequence>
<dbReference type="Proteomes" id="UP000195221">
    <property type="component" value="Unassembled WGS sequence"/>
</dbReference>
<reference evidence="1 4" key="2">
    <citation type="submission" date="2017-03" db="EMBL/GenBank/DDBJ databases">
        <title>Genome analysis of strain PAMC 26577.</title>
        <authorList>
            <person name="Oh H.-M."/>
            <person name="Yang J.-A."/>
        </authorList>
    </citation>
    <scope>NUCLEOTIDE SEQUENCE [LARGE SCALE GENOMIC DNA]</scope>
    <source>
        <strain evidence="1 4">PAMC 26577</strain>
    </source>
</reference>
<reference evidence="2 3" key="1">
    <citation type="submission" date="2017-03" db="EMBL/GenBank/DDBJ databases">
        <title>Genome analysis of strain PAMC 26510.</title>
        <authorList>
            <person name="Oh H.-M."/>
            <person name="Yang J.-A."/>
        </authorList>
    </citation>
    <scope>NUCLEOTIDE SEQUENCE [LARGE SCALE GENOMIC DNA]</scope>
    <source>
        <strain evidence="2 3">PAMC 26510</strain>
    </source>
</reference>
<evidence type="ECO:0000313" key="4">
    <source>
        <dbReference type="Proteomes" id="UP000195221"/>
    </source>
</evidence>
<proteinExistence type="predicted"/>
<evidence type="ECO:0000313" key="2">
    <source>
        <dbReference type="EMBL" id="OTP77410.1"/>
    </source>
</evidence>
<evidence type="ECO:0000313" key="3">
    <source>
        <dbReference type="Proteomes" id="UP000194546"/>
    </source>
</evidence>
<organism evidence="1 4">
    <name type="scientific">Caballeronia sordidicola</name>
    <name type="common">Burkholderia sordidicola</name>
    <dbReference type="NCBI Taxonomy" id="196367"/>
    <lineage>
        <taxon>Bacteria</taxon>
        <taxon>Pseudomonadati</taxon>
        <taxon>Pseudomonadota</taxon>
        <taxon>Betaproteobacteria</taxon>
        <taxon>Burkholderiales</taxon>
        <taxon>Burkholderiaceae</taxon>
        <taxon>Caballeronia</taxon>
    </lineage>
</organism>
<dbReference type="EMBL" id="NBTY01000053">
    <property type="protein sequence ID" value="OTP77410.1"/>
    <property type="molecule type" value="Genomic_DNA"/>
</dbReference>
<comment type="caution">
    <text evidence="1">The sequence shown here is derived from an EMBL/GenBank/DDBJ whole genome shotgun (WGS) entry which is preliminary data.</text>
</comment>
<dbReference type="Proteomes" id="UP000194546">
    <property type="component" value="Unassembled WGS sequence"/>
</dbReference>